<evidence type="ECO:0000313" key="9">
    <source>
        <dbReference type="Proteomes" id="UP000715965"/>
    </source>
</evidence>
<feature type="transmembrane region" description="Helical" evidence="7">
    <location>
        <begin position="192"/>
        <end position="213"/>
    </location>
</feature>
<feature type="transmembrane region" description="Helical" evidence="7">
    <location>
        <begin position="129"/>
        <end position="153"/>
    </location>
</feature>
<evidence type="ECO:0000256" key="1">
    <source>
        <dbReference type="ARBA" id="ARBA00004141"/>
    </source>
</evidence>
<evidence type="ECO:0000256" key="2">
    <source>
        <dbReference type="ARBA" id="ARBA00022448"/>
    </source>
</evidence>
<dbReference type="Pfam" id="PF01566">
    <property type="entry name" value="Nramp"/>
    <property type="match status" value="1"/>
</dbReference>
<feature type="transmembrane region" description="Helical" evidence="7">
    <location>
        <begin position="398"/>
        <end position="417"/>
    </location>
</feature>
<feature type="transmembrane region" description="Helical" evidence="7">
    <location>
        <begin position="324"/>
        <end position="348"/>
    </location>
</feature>
<organism evidence="8 9">
    <name type="scientific">Ramlibacter aquaticus</name>
    <dbReference type="NCBI Taxonomy" id="2780094"/>
    <lineage>
        <taxon>Bacteria</taxon>
        <taxon>Pseudomonadati</taxon>
        <taxon>Pseudomonadota</taxon>
        <taxon>Betaproteobacteria</taxon>
        <taxon>Burkholderiales</taxon>
        <taxon>Comamonadaceae</taxon>
        <taxon>Ramlibacter</taxon>
    </lineage>
</organism>
<feature type="transmembrane region" description="Helical" evidence="7">
    <location>
        <begin position="272"/>
        <end position="296"/>
    </location>
</feature>
<name>A0ABR9SCS4_9BURK</name>
<dbReference type="InterPro" id="IPR001046">
    <property type="entry name" value="NRAMP_fam"/>
</dbReference>
<keyword evidence="9" id="KW-1185">Reference proteome</keyword>
<evidence type="ECO:0000313" key="8">
    <source>
        <dbReference type="EMBL" id="MBE7940140.1"/>
    </source>
</evidence>
<evidence type="ECO:0000256" key="3">
    <source>
        <dbReference type="ARBA" id="ARBA00022692"/>
    </source>
</evidence>
<comment type="caution">
    <text evidence="8">The sequence shown here is derived from an EMBL/GenBank/DDBJ whole genome shotgun (WGS) entry which is preliminary data.</text>
</comment>
<dbReference type="Proteomes" id="UP000715965">
    <property type="component" value="Unassembled WGS sequence"/>
</dbReference>
<dbReference type="EMBL" id="JADDOJ010000016">
    <property type="protein sequence ID" value="MBE7940140.1"/>
    <property type="molecule type" value="Genomic_DNA"/>
</dbReference>
<gene>
    <name evidence="8" type="ORF">IM725_06105</name>
</gene>
<evidence type="ECO:0000256" key="6">
    <source>
        <dbReference type="ARBA" id="ARBA00023136"/>
    </source>
</evidence>
<keyword evidence="5 7" id="KW-1133">Transmembrane helix</keyword>
<keyword evidence="3 7" id="KW-0812">Transmembrane</keyword>
<feature type="transmembrane region" description="Helical" evidence="7">
    <location>
        <begin position="88"/>
        <end position="108"/>
    </location>
</feature>
<keyword evidence="4" id="KW-0769">Symport</keyword>
<sequence>MNPFEPSGQSRLQATSNASAVLDAAHLGDIRGAFGTIKRGDTQPRNSLRHRLQTLLAIIGPGMIVMVGDNDAGAFGTYTQAGQNYGTSLLWTLLLLIPVLYVNQEMVLRLGAVTGVGHARLIFERFGKFWGAFSVIDLFLLNALTIVTEFIGISLGLDFLGVSKFWGIAVSAVVIIAAAGTGDFRRFERFSLFLVFASLLLVPVFVLIHPPAGQIAHDFLIPSFPRGSKLSEVMLLIIAIVGTTIAPWQLFFQQSYVIDKRITPRFMKYERLDLWLGIGLVIIGAVAMTAFTAATFSGHPEFGNFTDATGVASGMQKYVGRLPAVLFAVALIDASIIGALAVSLSSAYAIGDVFAVRHSLHRKPSEAKGFYAVYAGLIVIAAALVLTPGTPLGLLTNLVQTLAGVLLPSAAVFLLLLCNDRAVLGPWVNSRRLNVFTAGVIAVLVMLSVILTASVLFPNIGEREILGVLIGGSALAVGMAVGVKAYERSRGIVQQPEQTDDTRPRDQWTMPPLDQLLPAKLTLLSKAWMLVLRGYLVVAAGMLIFKLVQLAVSPGSAAP</sequence>
<feature type="transmembrane region" description="Helical" evidence="7">
    <location>
        <begin position="159"/>
        <end position="180"/>
    </location>
</feature>
<feature type="transmembrane region" description="Helical" evidence="7">
    <location>
        <begin position="530"/>
        <end position="552"/>
    </location>
</feature>
<feature type="transmembrane region" description="Helical" evidence="7">
    <location>
        <begin position="233"/>
        <end position="252"/>
    </location>
</feature>
<keyword evidence="2" id="KW-0813">Transport</keyword>
<dbReference type="PANTHER" id="PTHR11706:SF33">
    <property type="entry name" value="NATURAL RESISTANCE-ASSOCIATED MACROPHAGE PROTEIN 2"/>
    <property type="match status" value="1"/>
</dbReference>
<feature type="transmembrane region" description="Helical" evidence="7">
    <location>
        <begin position="465"/>
        <end position="486"/>
    </location>
</feature>
<accession>A0ABR9SCS4</accession>
<feature type="transmembrane region" description="Helical" evidence="7">
    <location>
        <begin position="369"/>
        <end position="386"/>
    </location>
</feature>
<comment type="subcellular location">
    <subcellularLocation>
        <location evidence="1">Membrane</location>
        <topology evidence="1">Multi-pass membrane protein</topology>
    </subcellularLocation>
</comment>
<reference evidence="8 9" key="1">
    <citation type="submission" date="2020-10" db="EMBL/GenBank/DDBJ databases">
        <title>Draft genome of Ramlibacter aquaticus LMG 30558.</title>
        <authorList>
            <person name="Props R."/>
        </authorList>
    </citation>
    <scope>NUCLEOTIDE SEQUENCE [LARGE SCALE GENOMIC DNA]</scope>
    <source>
        <strain evidence="8 9">LMG 30558</strain>
    </source>
</reference>
<dbReference type="PANTHER" id="PTHR11706">
    <property type="entry name" value="SOLUTE CARRIER PROTEIN FAMILY 11 MEMBER"/>
    <property type="match status" value="1"/>
</dbReference>
<evidence type="ECO:0000256" key="5">
    <source>
        <dbReference type="ARBA" id="ARBA00022989"/>
    </source>
</evidence>
<evidence type="ECO:0000256" key="4">
    <source>
        <dbReference type="ARBA" id="ARBA00022847"/>
    </source>
</evidence>
<evidence type="ECO:0000256" key="7">
    <source>
        <dbReference type="SAM" id="Phobius"/>
    </source>
</evidence>
<protein>
    <submittedName>
        <fullName evidence="8">Divalent metal cation transporter</fullName>
    </submittedName>
</protein>
<proteinExistence type="predicted"/>
<dbReference type="RefSeq" id="WP_193779680.1">
    <property type="nucleotide sequence ID" value="NZ_JADDOJ010000016.1"/>
</dbReference>
<feature type="transmembrane region" description="Helical" evidence="7">
    <location>
        <begin position="438"/>
        <end position="459"/>
    </location>
</feature>
<keyword evidence="6 7" id="KW-0472">Membrane</keyword>